<dbReference type="EMBL" id="JAAMPC010000004">
    <property type="protein sequence ID" value="KAG2317119.1"/>
    <property type="molecule type" value="Genomic_DNA"/>
</dbReference>
<evidence type="ECO:0000313" key="2">
    <source>
        <dbReference type="Proteomes" id="UP000886595"/>
    </source>
</evidence>
<keyword evidence="2" id="KW-1185">Reference proteome</keyword>
<dbReference type="Proteomes" id="UP000886595">
    <property type="component" value="Unassembled WGS sequence"/>
</dbReference>
<dbReference type="AlphaFoldDB" id="A0A8X7VTD0"/>
<sequence length="142" mass="15100">MSGCTKAGVRMEEQESKLEGGTVAVDKVKQEAQVAVSSFCTSHRELCHRLQKAPVVKMVGSDGLSDNVGEEPGGVSSAPKLISHKLKLSFPLAYSSSALISLNRSEGKWVRVFASATEAEVDRKGNDTFFADQVGGCVSPKL</sequence>
<gene>
    <name evidence="1" type="ORF">Bca52824_020241</name>
</gene>
<reference evidence="1 2" key="1">
    <citation type="submission" date="2020-02" db="EMBL/GenBank/DDBJ databases">
        <authorList>
            <person name="Ma Q."/>
            <person name="Huang Y."/>
            <person name="Song X."/>
            <person name="Pei D."/>
        </authorList>
    </citation>
    <scope>NUCLEOTIDE SEQUENCE [LARGE SCALE GENOMIC DNA]</scope>
    <source>
        <strain evidence="1">Sxm20200214</strain>
        <tissue evidence="1">Leaf</tissue>
    </source>
</reference>
<organism evidence="1 2">
    <name type="scientific">Brassica carinata</name>
    <name type="common">Ethiopian mustard</name>
    <name type="synonym">Abyssinian cabbage</name>
    <dbReference type="NCBI Taxonomy" id="52824"/>
    <lineage>
        <taxon>Eukaryota</taxon>
        <taxon>Viridiplantae</taxon>
        <taxon>Streptophyta</taxon>
        <taxon>Embryophyta</taxon>
        <taxon>Tracheophyta</taxon>
        <taxon>Spermatophyta</taxon>
        <taxon>Magnoliopsida</taxon>
        <taxon>eudicotyledons</taxon>
        <taxon>Gunneridae</taxon>
        <taxon>Pentapetalae</taxon>
        <taxon>rosids</taxon>
        <taxon>malvids</taxon>
        <taxon>Brassicales</taxon>
        <taxon>Brassicaceae</taxon>
        <taxon>Brassiceae</taxon>
        <taxon>Brassica</taxon>
    </lineage>
</organism>
<protein>
    <submittedName>
        <fullName evidence="1">Uncharacterized protein</fullName>
    </submittedName>
</protein>
<evidence type="ECO:0000313" key="1">
    <source>
        <dbReference type="EMBL" id="KAG2317119.1"/>
    </source>
</evidence>
<proteinExistence type="predicted"/>
<accession>A0A8X7VTD0</accession>
<comment type="caution">
    <text evidence="1">The sequence shown here is derived from an EMBL/GenBank/DDBJ whole genome shotgun (WGS) entry which is preliminary data.</text>
</comment>
<name>A0A8X7VTD0_BRACI</name>